<evidence type="ECO:0000256" key="5">
    <source>
        <dbReference type="ARBA" id="ARBA00039112"/>
    </source>
</evidence>
<feature type="binding site" evidence="11">
    <location>
        <position position="120"/>
    </location>
    <ligand>
        <name>S-adenosyl-L-methionine</name>
        <dbReference type="ChEBI" id="CHEBI:59789"/>
    </ligand>
</feature>
<dbReference type="Pfam" id="PF05891">
    <property type="entry name" value="Methyltransf_PK"/>
    <property type="match status" value="1"/>
</dbReference>
<feature type="region of interest" description="Disordered" evidence="12">
    <location>
        <begin position="215"/>
        <end position="238"/>
    </location>
</feature>
<proteinExistence type="inferred from homology"/>
<evidence type="ECO:0000256" key="2">
    <source>
        <dbReference type="ARBA" id="ARBA00022603"/>
    </source>
</evidence>
<protein>
    <recommendedName>
        <fullName evidence="6">Alpha N-terminal protein methyltransferase 1</fullName>
        <ecNumber evidence="5">2.1.1.244</ecNumber>
    </recommendedName>
    <alternativeName>
        <fullName evidence="7">X-Pro-Lys N-terminal protein methyltransferase 1</fullName>
    </alternativeName>
</protein>
<comment type="caution">
    <text evidence="13">The sequence shown here is derived from an EMBL/GenBank/DDBJ whole genome shotgun (WGS) entry which is preliminary data.</text>
</comment>
<organism evidence="13 14">
    <name type="scientific">Rhynchophorus ferrugineus</name>
    <name type="common">Red palm weevil</name>
    <name type="synonym">Curculio ferrugineus</name>
    <dbReference type="NCBI Taxonomy" id="354439"/>
    <lineage>
        <taxon>Eukaryota</taxon>
        <taxon>Metazoa</taxon>
        <taxon>Ecdysozoa</taxon>
        <taxon>Arthropoda</taxon>
        <taxon>Hexapoda</taxon>
        <taxon>Insecta</taxon>
        <taxon>Pterygota</taxon>
        <taxon>Neoptera</taxon>
        <taxon>Endopterygota</taxon>
        <taxon>Coleoptera</taxon>
        <taxon>Polyphaga</taxon>
        <taxon>Cucujiformia</taxon>
        <taxon>Curculionidae</taxon>
        <taxon>Dryophthorinae</taxon>
        <taxon>Rhynchophorus</taxon>
    </lineage>
</organism>
<dbReference type="GO" id="GO:0032259">
    <property type="term" value="P:methylation"/>
    <property type="evidence" value="ECO:0007669"/>
    <property type="project" value="UniProtKB-KW"/>
</dbReference>
<dbReference type="EMBL" id="JAACXV010014549">
    <property type="protein sequence ID" value="KAF7266304.1"/>
    <property type="molecule type" value="Genomic_DNA"/>
</dbReference>
<dbReference type="InterPro" id="IPR008576">
    <property type="entry name" value="MeTrfase_NTM1"/>
</dbReference>
<feature type="binding site" evidence="11">
    <location>
        <position position="62"/>
    </location>
    <ligand>
        <name>S-adenosyl-L-methionine</name>
        <dbReference type="ChEBI" id="CHEBI:59789"/>
    </ligand>
</feature>
<evidence type="ECO:0000256" key="3">
    <source>
        <dbReference type="ARBA" id="ARBA00022679"/>
    </source>
</evidence>
<feature type="binding site" evidence="11">
    <location>
        <begin position="104"/>
        <end position="105"/>
    </location>
    <ligand>
        <name>S-adenosyl-L-methionine</name>
        <dbReference type="ChEBI" id="CHEBI:59789"/>
    </ligand>
</feature>
<evidence type="ECO:0000256" key="8">
    <source>
        <dbReference type="ARBA" id="ARBA00047306"/>
    </source>
</evidence>
<keyword evidence="3" id="KW-0808">Transferase</keyword>
<dbReference type="PANTHER" id="PTHR12753:SF0">
    <property type="entry name" value="ALPHA N-TERMINAL PROTEIN METHYLTRANSFERASE 1"/>
    <property type="match status" value="1"/>
</dbReference>
<dbReference type="SUPFAM" id="SSF53335">
    <property type="entry name" value="S-adenosyl-L-methionine-dependent methyltransferases"/>
    <property type="match status" value="1"/>
</dbReference>
<evidence type="ECO:0000256" key="9">
    <source>
        <dbReference type="ARBA" id="ARBA00047885"/>
    </source>
</evidence>
<evidence type="ECO:0000256" key="4">
    <source>
        <dbReference type="ARBA" id="ARBA00022691"/>
    </source>
</evidence>
<keyword evidence="4 11" id="KW-0949">S-adenosyl-L-methionine</keyword>
<dbReference type="EC" id="2.1.1.244" evidence="5"/>
<evidence type="ECO:0000256" key="11">
    <source>
        <dbReference type="PIRSR" id="PIRSR016958-1"/>
    </source>
</evidence>
<dbReference type="AlphaFoldDB" id="A0A834HQR4"/>
<dbReference type="GO" id="GO:0005737">
    <property type="term" value="C:cytoplasm"/>
    <property type="evidence" value="ECO:0007669"/>
    <property type="project" value="TreeGrafter"/>
</dbReference>
<evidence type="ECO:0000313" key="13">
    <source>
        <dbReference type="EMBL" id="KAF7266304.1"/>
    </source>
</evidence>
<dbReference type="PIRSF" id="PIRSF016958">
    <property type="entry name" value="DUF858_MeTrfase_lik"/>
    <property type="match status" value="1"/>
</dbReference>
<name>A0A834HQR4_RHYFE</name>
<evidence type="ECO:0000256" key="7">
    <source>
        <dbReference type="ARBA" id="ARBA00043129"/>
    </source>
</evidence>
<sequence length="238" mass="27285">METEISFPYGDNFYNNAANYWSEIPPTVDGMLGGFGYISDTDIRSSRMLLKQIFQSKNPPGREYALDCGADLVEQNPEFLQTAKTYLGSNIMDKKIGQMIPIGLQNFEPEPNKYNLVWIQWVLGHLTDDHLVRFFNICQKSLKQNGIIIVKENVTSLNIVEVDEKDSSVTRPISYFKQLFEKSNLDCLRVVKQINLPPGLYPVYMFVLRPKKLKGEASQEESQNNQEDSDICKENLKN</sequence>
<comment type="catalytic activity">
    <reaction evidence="10">
        <text>N-terminal L-alanyl-L-prolyl-L-lysyl-[protein] + 3 S-adenosyl-L-methionine = N-terminal N,N,N-trimethyl-L-alanyl-L-prolyl-L-lysyl-[protein] + 3 S-adenosyl-L-homocysteine + 3 H(+)</text>
        <dbReference type="Rhea" id="RHEA:54712"/>
        <dbReference type="Rhea" id="RHEA-COMP:13785"/>
        <dbReference type="Rhea" id="RHEA-COMP:13971"/>
        <dbReference type="ChEBI" id="CHEBI:15378"/>
        <dbReference type="ChEBI" id="CHEBI:57856"/>
        <dbReference type="ChEBI" id="CHEBI:59789"/>
        <dbReference type="ChEBI" id="CHEBI:138057"/>
        <dbReference type="ChEBI" id="CHEBI:138315"/>
        <dbReference type="EC" id="2.1.1.244"/>
    </reaction>
</comment>
<reference evidence="13" key="1">
    <citation type="submission" date="2020-08" db="EMBL/GenBank/DDBJ databases">
        <title>Genome sequencing and assembly of the red palm weevil Rhynchophorus ferrugineus.</title>
        <authorList>
            <person name="Dias G.B."/>
            <person name="Bergman C.M."/>
            <person name="Manee M."/>
        </authorList>
    </citation>
    <scope>NUCLEOTIDE SEQUENCE</scope>
    <source>
        <strain evidence="13">AA-2017</strain>
        <tissue evidence="13">Whole larva</tissue>
    </source>
</reference>
<gene>
    <name evidence="13" type="ORF">GWI33_020332</name>
</gene>
<dbReference type="OrthoDB" id="1298661at2759"/>
<dbReference type="Gene3D" id="3.40.50.150">
    <property type="entry name" value="Vaccinia Virus protein VP39"/>
    <property type="match status" value="1"/>
</dbReference>
<evidence type="ECO:0000256" key="1">
    <source>
        <dbReference type="ARBA" id="ARBA00009059"/>
    </source>
</evidence>
<dbReference type="GO" id="GO:0071885">
    <property type="term" value="F:N-terminal protein N-methyltransferase activity"/>
    <property type="evidence" value="ECO:0007669"/>
    <property type="project" value="UniProtKB-EC"/>
</dbReference>
<evidence type="ECO:0000256" key="6">
    <source>
        <dbReference type="ARBA" id="ARBA00039449"/>
    </source>
</evidence>
<comment type="catalytic activity">
    <reaction evidence="9">
        <text>N-terminal L-prolyl-L-prolyl-L-lysyl-[protein] + 2 S-adenosyl-L-methionine = N-terminal N,N-dimethyl-L-prolyl-L-prolyl-L-lysyl-[protein] + 2 S-adenosyl-L-homocysteine + 2 H(+)</text>
        <dbReference type="Rhea" id="RHEA:54736"/>
        <dbReference type="Rhea" id="RHEA-COMP:13787"/>
        <dbReference type="Rhea" id="RHEA-COMP:13974"/>
        <dbReference type="ChEBI" id="CHEBI:15378"/>
        <dbReference type="ChEBI" id="CHEBI:57856"/>
        <dbReference type="ChEBI" id="CHEBI:59789"/>
        <dbReference type="ChEBI" id="CHEBI:138059"/>
        <dbReference type="ChEBI" id="CHEBI:138318"/>
        <dbReference type="EC" id="2.1.1.244"/>
    </reaction>
</comment>
<evidence type="ECO:0000256" key="10">
    <source>
        <dbReference type="ARBA" id="ARBA00048167"/>
    </source>
</evidence>
<dbReference type="PANTHER" id="PTHR12753">
    <property type="entry name" value="AD-003 - RELATED"/>
    <property type="match status" value="1"/>
</dbReference>
<keyword evidence="2" id="KW-0489">Methyltransferase</keyword>
<accession>A0A834HQR4</accession>
<keyword evidence="14" id="KW-1185">Reference proteome</keyword>
<dbReference type="InterPro" id="IPR029063">
    <property type="entry name" value="SAM-dependent_MTases_sf"/>
</dbReference>
<dbReference type="Proteomes" id="UP000625711">
    <property type="component" value="Unassembled WGS sequence"/>
</dbReference>
<evidence type="ECO:0000313" key="14">
    <source>
        <dbReference type="Proteomes" id="UP000625711"/>
    </source>
</evidence>
<evidence type="ECO:0000256" key="12">
    <source>
        <dbReference type="SAM" id="MobiDB-lite"/>
    </source>
</evidence>
<comment type="catalytic activity">
    <reaction evidence="8">
        <text>N-terminal L-seryl-L-prolyl-L-lysyl-[protein] + 3 S-adenosyl-L-methionine = N-terminal N,N,N-trimethyl-L-seryl-L-prolyl-L-lysyl-[protein] + 3 S-adenosyl-L-homocysteine + 3 H(+)</text>
        <dbReference type="Rhea" id="RHEA:54724"/>
        <dbReference type="Rhea" id="RHEA-COMP:13789"/>
        <dbReference type="Rhea" id="RHEA-COMP:13973"/>
        <dbReference type="ChEBI" id="CHEBI:15378"/>
        <dbReference type="ChEBI" id="CHEBI:57856"/>
        <dbReference type="ChEBI" id="CHEBI:59789"/>
        <dbReference type="ChEBI" id="CHEBI:138061"/>
        <dbReference type="ChEBI" id="CHEBI:138317"/>
        <dbReference type="EC" id="2.1.1.244"/>
    </reaction>
</comment>
<comment type="similarity">
    <text evidence="1">Belongs to the methyltransferase superfamily. NTM1 family.</text>
</comment>